<reference evidence="5 6" key="1">
    <citation type="submission" date="2016-10" db="EMBL/GenBank/DDBJ databases">
        <title>Draft Genome sequence of Alkanindiges sp. strain H1.</title>
        <authorList>
            <person name="Subhash Y."/>
            <person name="Lee S."/>
        </authorList>
    </citation>
    <scope>NUCLEOTIDE SEQUENCE [LARGE SCALE GENOMIC DNA]</scope>
    <source>
        <strain evidence="5 6">H1</strain>
    </source>
</reference>
<dbReference type="STRING" id="1907941.BKE30_13270"/>
<evidence type="ECO:0000259" key="4">
    <source>
        <dbReference type="Pfam" id="PF03389"/>
    </source>
</evidence>
<feature type="compositionally biased region" description="Basic and acidic residues" evidence="3">
    <location>
        <begin position="206"/>
        <end position="221"/>
    </location>
</feature>
<comment type="similarity">
    <text evidence="1">Belongs to the MobA/MobL family.</text>
</comment>
<feature type="domain" description="MobA/MobL protein" evidence="4">
    <location>
        <begin position="38"/>
        <end position="210"/>
    </location>
</feature>
<accession>A0A1S8CR46</accession>
<name>A0A1S8CR46_9GAMM</name>
<feature type="region of interest" description="Disordered" evidence="3">
    <location>
        <begin position="262"/>
        <end position="301"/>
    </location>
</feature>
<dbReference type="RefSeq" id="WP_227518411.1">
    <property type="nucleotide sequence ID" value="NZ_MLCN01000038.1"/>
</dbReference>
<gene>
    <name evidence="5" type="ORF">BKE30_13270</name>
</gene>
<comment type="caution">
    <text evidence="5">The sequence shown here is derived from an EMBL/GenBank/DDBJ whole genome shotgun (WGS) entry which is preliminary data.</text>
</comment>
<keyword evidence="6" id="KW-1185">Reference proteome</keyword>
<dbReference type="AlphaFoldDB" id="A0A1S8CR46"/>
<protein>
    <submittedName>
        <fullName evidence="5">MobA/MobL family protein</fullName>
    </submittedName>
</protein>
<proteinExistence type="inferred from homology"/>
<dbReference type="InterPro" id="IPR005053">
    <property type="entry name" value="MobA_MobL"/>
</dbReference>
<evidence type="ECO:0000313" key="5">
    <source>
        <dbReference type="EMBL" id="ONG38100.1"/>
    </source>
</evidence>
<feature type="region of interest" description="Disordered" evidence="3">
    <location>
        <begin position="143"/>
        <end position="165"/>
    </location>
</feature>
<dbReference type="Pfam" id="PF03389">
    <property type="entry name" value="MobA_MobL"/>
    <property type="match status" value="1"/>
</dbReference>
<evidence type="ECO:0000256" key="1">
    <source>
        <dbReference type="ARBA" id="ARBA00010873"/>
    </source>
</evidence>
<keyword evidence="2" id="KW-0184">Conjugation</keyword>
<dbReference type="EMBL" id="MLCN01000038">
    <property type="protein sequence ID" value="ONG38100.1"/>
    <property type="molecule type" value="Genomic_DNA"/>
</dbReference>
<organism evidence="5 6">
    <name type="scientific">Alkanindiges hydrocarboniclasticus</name>
    <dbReference type="NCBI Taxonomy" id="1907941"/>
    <lineage>
        <taxon>Bacteria</taxon>
        <taxon>Pseudomonadati</taxon>
        <taxon>Pseudomonadota</taxon>
        <taxon>Gammaproteobacteria</taxon>
        <taxon>Moraxellales</taxon>
        <taxon>Moraxellaceae</taxon>
        <taxon>Alkanindiges</taxon>
    </lineage>
</organism>
<evidence type="ECO:0000313" key="6">
    <source>
        <dbReference type="Proteomes" id="UP000192132"/>
    </source>
</evidence>
<dbReference type="Proteomes" id="UP000192132">
    <property type="component" value="Unassembled WGS sequence"/>
</dbReference>
<feature type="region of interest" description="Disordered" evidence="3">
    <location>
        <begin position="197"/>
        <end position="221"/>
    </location>
</feature>
<evidence type="ECO:0000256" key="3">
    <source>
        <dbReference type="SAM" id="MobiDB-lite"/>
    </source>
</evidence>
<dbReference type="Gene3D" id="3.30.930.30">
    <property type="match status" value="1"/>
</dbReference>
<evidence type="ECO:0000256" key="2">
    <source>
        <dbReference type="ARBA" id="ARBA00022971"/>
    </source>
</evidence>
<sequence length="301" mass="35032">MKIKTGGVGKAAPHAEYIAREGEYAKRLESGEKLEYTEHGNMPAWAQHNPAEFWKAADLFERKNGSTYREFEIALPRELDEQQRIELLKDWVKQEIGDKHPYSLAIHNPKAMDGGEQPHAHLMFNERRRDGIARDPDQYFKRYNSKHPERGGAQKLNTGKDHATRKQEIKEIRNRWETMCNQHLERAGQSIRVNLKSLKDQGINRPPERKYLPSEARDPQKRAELTAFRHSHKNAQNRATATIDTKIGIDTTLARFEAYKRKQSELEQQHKAAEVEKGRKKRETAQTEQKNDKFSDRGMSR</sequence>